<organism evidence="1 2">
    <name type="scientific">Racocetra persica</name>
    <dbReference type="NCBI Taxonomy" id="160502"/>
    <lineage>
        <taxon>Eukaryota</taxon>
        <taxon>Fungi</taxon>
        <taxon>Fungi incertae sedis</taxon>
        <taxon>Mucoromycota</taxon>
        <taxon>Glomeromycotina</taxon>
        <taxon>Glomeromycetes</taxon>
        <taxon>Diversisporales</taxon>
        <taxon>Gigasporaceae</taxon>
        <taxon>Racocetra</taxon>
    </lineage>
</organism>
<comment type="caution">
    <text evidence="1">The sequence shown here is derived from an EMBL/GenBank/DDBJ whole genome shotgun (WGS) entry which is preliminary data.</text>
</comment>
<dbReference type="EMBL" id="CAJVQC010116414">
    <property type="protein sequence ID" value="CAG8837026.1"/>
    <property type="molecule type" value="Genomic_DNA"/>
</dbReference>
<reference evidence="1" key="1">
    <citation type="submission" date="2021-06" db="EMBL/GenBank/DDBJ databases">
        <authorList>
            <person name="Kallberg Y."/>
            <person name="Tangrot J."/>
            <person name="Rosling A."/>
        </authorList>
    </citation>
    <scope>NUCLEOTIDE SEQUENCE</scope>
    <source>
        <strain evidence="1">MA461A</strain>
    </source>
</reference>
<evidence type="ECO:0000313" key="1">
    <source>
        <dbReference type="EMBL" id="CAG8837026.1"/>
    </source>
</evidence>
<proteinExistence type="predicted"/>
<evidence type="ECO:0000313" key="2">
    <source>
        <dbReference type="Proteomes" id="UP000789920"/>
    </source>
</evidence>
<protein>
    <submittedName>
        <fullName evidence="1">18041_t:CDS:1</fullName>
    </submittedName>
</protein>
<accession>A0ACA9SE71</accession>
<gene>
    <name evidence="1" type="ORF">RPERSI_LOCUS30139</name>
</gene>
<sequence length="139" mass="16033">MADYQKQVAELSGELKRIKQLLKDKTDQNTQLQNNYNALFEKLTNLKPEINEAVKKAIENSQTLFEDVLKKSLENLNIANDIKDIKDAIDKIDNEELKKTINEKTESIEKKIDTIKIPELPKPPEVDLSEILKEARETQ</sequence>
<name>A0ACA9SE71_9GLOM</name>
<dbReference type="Proteomes" id="UP000789920">
    <property type="component" value="Unassembled WGS sequence"/>
</dbReference>
<keyword evidence="2" id="KW-1185">Reference proteome</keyword>